<dbReference type="EMBL" id="CM000132">
    <property type="protein sequence ID" value="EAZ03133.1"/>
    <property type="molecule type" value="Genomic_DNA"/>
</dbReference>
<sequence>MAAAPVGCAEGAPCVEQRGRLAVVKSGGTADEVGGSGWRVDDDDSGWGGWMARGGSPIRWRSSRPRWPRMAHPPAAPFARWTTADARHRQRRTDLPARRAAPGVVTIGGGNNGGGMVHGGGWGGDGTQPQRGEANGGAGERMDGVDGKAVAGVAAAASPPLPLPILPSRG</sequence>
<keyword evidence="3" id="KW-1185">Reference proteome</keyword>
<feature type="region of interest" description="Disordered" evidence="1">
    <location>
        <begin position="84"/>
        <end position="144"/>
    </location>
</feature>
<dbReference type="Proteomes" id="UP000007015">
    <property type="component" value="Chromosome 7"/>
</dbReference>
<evidence type="ECO:0000313" key="3">
    <source>
        <dbReference type="Proteomes" id="UP000007015"/>
    </source>
</evidence>
<dbReference type="AlphaFoldDB" id="A2YJ72"/>
<proteinExistence type="predicted"/>
<feature type="compositionally biased region" description="Gly residues" evidence="1">
    <location>
        <begin position="106"/>
        <end position="126"/>
    </location>
</feature>
<dbReference type="HOGENOM" id="CLU_1573250_0_0_1"/>
<organism evidence="2 3">
    <name type="scientific">Oryza sativa subsp. indica</name>
    <name type="common">Rice</name>
    <dbReference type="NCBI Taxonomy" id="39946"/>
    <lineage>
        <taxon>Eukaryota</taxon>
        <taxon>Viridiplantae</taxon>
        <taxon>Streptophyta</taxon>
        <taxon>Embryophyta</taxon>
        <taxon>Tracheophyta</taxon>
        <taxon>Spermatophyta</taxon>
        <taxon>Magnoliopsida</taxon>
        <taxon>Liliopsida</taxon>
        <taxon>Poales</taxon>
        <taxon>Poaceae</taxon>
        <taxon>BOP clade</taxon>
        <taxon>Oryzoideae</taxon>
        <taxon>Oryzeae</taxon>
        <taxon>Oryzinae</taxon>
        <taxon>Oryza</taxon>
        <taxon>Oryza sativa</taxon>
    </lineage>
</organism>
<name>A2YJ72_ORYSI</name>
<accession>A2YJ72</accession>
<reference evidence="2 3" key="1">
    <citation type="journal article" date="2005" name="PLoS Biol.">
        <title>The genomes of Oryza sativa: a history of duplications.</title>
        <authorList>
            <person name="Yu J."/>
            <person name="Wang J."/>
            <person name="Lin W."/>
            <person name="Li S."/>
            <person name="Li H."/>
            <person name="Zhou J."/>
            <person name="Ni P."/>
            <person name="Dong W."/>
            <person name="Hu S."/>
            <person name="Zeng C."/>
            <person name="Zhang J."/>
            <person name="Zhang Y."/>
            <person name="Li R."/>
            <person name="Xu Z."/>
            <person name="Li S."/>
            <person name="Li X."/>
            <person name="Zheng H."/>
            <person name="Cong L."/>
            <person name="Lin L."/>
            <person name="Yin J."/>
            <person name="Geng J."/>
            <person name="Li G."/>
            <person name="Shi J."/>
            <person name="Liu J."/>
            <person name="Lv H."/>
            <person name="Li J."/>
            <person name="Wang J."/>
            <person name="Deng Y."/>
            <person name="Ran L."/>
            <person name="Shi X."/>
            <person name="Wang X."/>
            <person name="Wu Q."/>
            <person name="Li C."/>
            <person name="Ren X."/>
            <person name="Wang J."/>
            <person name="Wang X."/>
            <person name="Li D."/>
            <person name="Liu D."/>
            <person name="Zhang X."/>
            <person name="Ji Z."/>
            <person name="Zhao W."/>
            <person name="Sun Y."/>
            <person name="Zhang Z."/>
            <person name="Bao J."/>
            <person name="Han Y."/>
            <person name="Dong L."/>
            <person name="Ji J."/>
            <person name="Chen P."/>
            <person name="Wu S."/>
            <person name="Liu J."/>
            <person name="Xiao Y."/>
            <person name="Bu D."/>
            <person name="Tan J."/>
            <person name="Yang L."/>
            <person name="Ye C."/>
            <person name="Zhang J."/>
            <person name="Xu J."/>
            <person name="Zhou Y."/>
            <person name="Yu Y."/>
            <person name="Zhang B."/>
            <person name="Zhuang S."/>
            <person name="Wei H."/>
            <person name="Liu B."/>
            <person name="Lei M."/>
            <person name="Yu H."/>
            <person name="Li Y."/>
            <person name="Xu H."/>
            <person name="Wei S."/>
            <person name="He X."/>
            <person name="Fang L."/>
            <person name="Zhang Z."/>
            <person name="Zhang Y."/>
            <person name="Huang X."/>
            <person name="Su Z."/>
            <person name="Tong W."/>
            <person name="Li J."/>
            <person name="Tong Z."/>
            <person name="Li S."/>
            <person name="Ye J."/>
            <person name="Wang L."/>
            <person name="Fang L."/>
            <person name="Lei T."/>
            <person name="Chen C."/>
            <person name="Chen H."/>
            <person name="Xu Z."/>
            <person name="Li H."/>
            <person name="Huang H."/>
            <person name="Zhang F."/>
            <person name="Xu H."/>
            <person name="Li N."/>
            <person name="Zhao C."/>
            <person name="Li S."/>
            <person name="Dong L."/>
            <person name="Huang Y."/>
            <person name="Li L."/>
            <person name="Xi Y."/>
            <person name="Qi Q."/>
            <person name="Li W."/>
            <person name="Zhang B."/>
            <person name="Hu W."/>
            <person name="Zhang Y."/>
            <person name="Tian X."/>
            <person name="Jiao Y."/>
            <person name="Liang X."/>
            <person name="Jin J."/>
            <person name="Gao L."/>
            <person name="Zheng W."/>
            <person name="Hao B."/>
            <person name="Liu S."/>
            <person name="Wang W."/>
            <person name="Yuan L."/>
            <person name="Cao M."/>
            <person name="McDermott J."/>
            <person name="Samudrala R."/>
            <person name="Wang J."/>
            <person name="Wong G.K."/>
            <person name="Yang H."/>
        </authorList>
    </citation>
    <scope>NUCLEOTIDE SEQUENCE [LARGE SCALE GENOMIC DNA]</scope>
    <source>
        <strain evidence="3">cv. 93-11</strain>
    </source>
</reference>
<gene>
    <name evidence="2" type="ORF">OsI_25281</name>
</gene>
<protein>
    <submittedName>
        <fullName evidence="2">Uncharacterized protein</fullName>
    </submittedName>
</protein>
<evidence type="ECO:0000256" key="1">
    <source>
        <dbReference type="SAM" id="MobiDB-lite"/>
    </source>
</evidence>
<evidence type="ECO:0000313" key="2">
    <source>
        <dbReference type="EMBL" id="EAZ03133.1"/>
    </source>
</evidence>
<dbReference type="Gramene" id="BGIOSGA025343-TA">
    <property type="protein sequence ID" value="BGIOSGA025343-PA"/>
    <property type="gene ID" value="BGIOSGA025343"/>
</dbReference>